<evidence type="ECO:0000313" key="4">
    <source>
        <dbReference type="Proteomes" id="UP000682733"/>
    </source>
</evidence>
<dbReference type="Proteomes" id="UP000677228">
    <property type="component" value="Unassembled WGS sequence"/>
</dbReference>
<evidence type="ECO:0000256" key="1">
    <source>
        <dbReference type="SAM" id="MobiDB-lite"/>
    </source>
</evidence>
<comment type="caution">
    <text evidence="3">The sequence shown here is derived from an EMBL/GenBank/DDBJ whole genome shotgun (WGS) entry which is preliminary data.</text>
</comment>
<feature type="compositionally biased region" description="Basic and acidic residues" evidence="1">
    <location>
        <begin position="12"/>
        <end position="27"/>
    </location>
</feature>
<dbReference type="EMBL" id="CAJNOK010018135">
    <property type="protein sequence ID" value="CAF1276622.1"/>
    <property type="molecule type" value="Genomic_DNA"/>
</dbReference>
<feature type="non-terminal residue" evidence="3">
    <location>
        <position position="1"/>
    </location>
</feature>
<evidence type="ECO:0000313" key="3">
    <source>
        <dbReference type="EMBL" id="CAF4081667.1"/>
    </source>
</evidence>
<dbReference type="Proteomes" id="UP000682733">
    <property type="component" value="Unassembled WGS sequence"/>
</dbReference>
<proteinExistence type="predicted"/>
<protein>
    <submittedName>
        <fullName evidence="3">Uncharacterized protein</fullName>
    </submittedName>
</protein>
<accession>A0A8S2Q2U9</accession>
<sequence>DQTTTQLASTLRVRDSGYESCDADKSKIPNSQSNVSLSPDGQTLIVSYYTTPPILDNNTLSQRTTLRTFSSQPYQQHQNDSIINRVRLAEQEIIEV</sequence>
<name>A0A8S2Q2U9_9BILA</name>
<dbReference type="AlphaFoldDB" id="A0A8S2Q2U9"/>
<feature type="region of interest" description="Disordered" evidence="1">
    <location>
        <begin position="1"/>
        <end position="35"/>
    </location>
</feature>
<evidence type="ECO:0000313" key="2">
    <source>
        <dbReference type="EMBL" id="CAF1276622.1"/>
    </source>
</evidence>
<organism evidence="3 4">
    <name type="scientific">Didymodactylos carnosus</name>
    <dbReference type="NCBI Taxonomy" id="1234261"/>
    <lineage>
        <taxon>Eukaryota</taxon>
        <taxon>Metazoa</taxon>
        <taxon>Spiralia</taxon>
        <taxon>Gnathifera</taxon>
        <taxon>Rotifera</taxon>
        <taxon>Eurotatoria</taxon>
        <taxon>Bdelloidea</taxon>
        <taxon>Philodinida</taxon>
        <taxon>Philodinidae</taxon>
        <taxon>Didymodactylos</taxon>
    </lineage>
</organism>
<dbReference type="EMBL" id="CAJOBA010039694">
    <property type="protein sequence ID" value="CAF4081667.1"/>
    <property type="molecule type" value="Genomic_DNA"/>
</dbReference>
<reference evidence="3" key="1">
    <citation type="submission" date="2021-02" db="EMBL/GenBank/DDBJ databases">
        <authorList>
            <person name="Nowell W R."/>
        </authorList>
    </citation>
    <scope>NUCLEOTIDE SEQUENCE</scope>
</reference>
<gene>
    <name evidence="2" type="ORF">OVA965_LOCUS27441</name>
    <name evidence="3" type="ORF">TMI583_LOCUS28185</name>
</gene>